<evidence type="ECO:0000259" key="1">
    <source>
        <dbReference type="PROSITE" id="PS50943"/>
    </source>
</evidence>
<dbReference type="Pfam" id="PF13443">
    <property type="entry name" value="HTH_26"/>
    <property type="match status" value="1"/>
</dbReference>
<proteinExistence type="predicted"/>
<dbReference type="InterPro" id="IPR010982">
    <property type="entry name" value="Lambda_DNA-bd_dom_sf"/>
</dbReference>
<dbReference type="AlphaFoldDB" id="A0A8J3HW50"/>
<organism evidence="2 3">
    <name type="scientific">Ktedonospora formicarum</name>
    <dbReference type="NCBI Taxonomy" id="2778364"/>
    <lineage>
        <taxon>Bacteria</taxon>
        <taxon>Bacillati</taxon>
        <taxon>Chloroflexota</taxon>
        <taxon>Ktedonobacteria</taxon>
        <taxon>Ktedonobacterales</taxon>
        <taxon>Ktedonobacteraceae</taxon>
        <taxon>Ktedonospora</taxon>
    </lineage>
</organism>
<dbReference type="SUPFAM" id="SSF47413">
    <property type="entry name" value="lambda repressor-like DNA-binding domains"/>
    <property type="match status" value="1"/>
</dbReference>
<evidence type="ECO:0000313" key="2">
    <source>
        <dbReference type="EMBL" id="GHO45182.1"/>
    </source>
</evidence>
<dbReference type="CDD" id="cd00093">
    <property type="entry name" value="HTH_XRE"/>
    <property type="match status" value="1"/>
</dbReference>
<protein>
    <recommendedName>
        <fullName evidence="1">HTH cro/C1-type domain-containing protein</fullName>
    </recommendedName>
</protein>
<dbReference type="GO" id="GO:0003677">
    <property type="term" value="F:DNA binding"/>
    <property type="evidence" value="ECO:0007669"/>
    <property type="project" value="InterPro"/>
</dbReference>
<dbReference type="Proteomes" id="UP000612362">
    <property type="component" value="Unassembled WGS sequence"/>
</dbReference>
<name>A0A8J3HW50_9CHLR</name>
<accession>A0A8J3HW50</accession>
<dbReference type="RefSeq" id="WP_220194529.1">
    <property type="nucleotide sequence ID" value="NZ_BNJF01000001.1"/>
</dbReference>
<dbReference type="Gene3D" id="1.10.260.40">
    <property type="entry name" value="lambda repressor-like DNA-binding domains"/>
    <property type="match status" value="1"/>
</dbReference>
<reference evidence="2" key="1">
    <citation type="submission" date="2020-10" db="EMBL/GenBank/DDBJ databases">
        <title>Taxonomic study of unclassified bacteria belonging to the class Ktedonobacteria.</title>
        <authorList>
            <person name="Yabe S."/>
            <person name="Wang C.M."/>
            <person name="Zheng Y."/>
            <person name="Sakai Y."/>
            <person name="Cavaletti L."/>
            <person name="Monciardini P."/>
            <person name="Donadio S."/>
        </authorList>
    </citation>
    <scope>NUCLEOTIDE SEQUENCE</scope>
    <source>
        <strain evidence="2">SOSP1-1</strain>
    </source>
</reference>
<feature type="domain" description="HTH cro/C1-type" evidence="1">
    <location>
        <begin position="12"/>
        <end position="62"/>
    </location>
</feature>
<sequence>MPARLRVDKVLEEKGLNPTDLSRRAEMAYNTVQKMVKNPYHDVSLDTLNRVAKALGVKTTELLEDYEEEEGK</sequence>
<dbReference type="PROSITE" id="PS50943">
    <property type="entry name" value="HTH_CROC1"/>
    <property type="match status" value="1"/>
</dbReference>
<evidence type="ECO:0000313" key="3">
    <source>
        <dbReference type="Proteomes" id="UP000612362"/>
    </source>
</evidence>
<comment type="caution">
    <text evidence="2">The sequence shown here is derived from an EMBL/GenBank/DDBJ whole genome shotgun (WGS) entry which is preliminary data.</text>
</comment>
<dbReference type="EMBL" id="BNJF01000001">
    <property type="protein sequence ID" value="GHO45182.1"/>
    <property type="molecule type" value="Genomic_DNA"/>
</dbReference>
<keyword evidence="3" id="KW-1185">Reference proteome</keyword>
<dbReference type="SMART" id="SM00530">
    <property type="entry name" value="HTH_XRE"/>
    <property type="match status" value="1"/>
</dbReference>
<dbReference type="InterPro" id="IPR001387">
    <property type="entry name" value="Cro/C1-type_HTH"/>
</dbReference>
<gene>
    <name evidence="2" type="ORF">KSX_33450</name>
</gene>